<dbReference type="CDD" id="cd07770">
    <property type="entry name" value="ASKHA_NBD_FGGY_GntK"/>
    <property type="match status" value="1"/>
</dbReference>
<dbReference type="PANTHER" id="PTHR43095">
    <property type="entry name" value="SUGAR KINASE"/>
    <property type="match status" value="1"/>
</dbReference>
<dbReference type="PROSITE" id="PS00445">
    <property type="entry name" value="FGGY_KINASES_2"/>
    <property type="match status" value="1"/>
</dbReference>
<comment type="caution">
    <text evidence="7">The sequence shown here is derived from an EMBL/GenBank/DDBJ whole genome shotgun (WGS) entry which is preliminary data.</text>
</comment>
<feature type="domain" description="Carbohydrate kinase FGGY N-terminal" evidence="5">
    <location>
        <begin position="5"/>
        <end position="247"/>
    </location>
</feature>
<dbReference type="GO" id="GO:0016773">
    <property type="term" value="F:phosphotransferase activity, alcohol group as acceptor"/>
    <property type="evidence" value="ECO:0007669"/>
    <property type="project" value="InterPro"/>
</dbReference>
<evidence type="ECO:0000256" key="2">
    <source>
        <dbReference type="ARBA" id="ARBA00022679"/>
    </source>
</evidence>
<keyword evidence="8" id="KW-1185">Reference proteome</keyword>
<keyword evidence="3 4" id="KW-0418">Kinase</keyword>
<dbReference type="InterPro" id="IPR000577">
    <property type="entry name" value="Carb_kinase_FGGY"/>
</dbReference>
<dbReference type="Proteomes" id="UP000799092">
    <property type="component" value="Unassembled WGS sequence"/>
</dbReference>
<name>A0A6A8DKY5_9BACI</name>
<accession>A0A6A8DKY5</accession>
<dbReference type="GO" id="GO:0016301">
    <property type="term" value="F:kinase activity"/>
    <property type="evidence" value="ECO:0007669"/>
    <property type="project" value="UniProtKB-KW"/>
</dbReference>
<dbReference type="AlphaFoldDB" id="A0A6A8DKY5"/>
<gene>
    <name evidence="7" type="ORF">GH741_21140</name>
</gene>
<evidence type="ECO:0000256" key="4">
    <source>
        <dbReference type="RuleBase" id="RU003733"/>
    </source>
</evidence>
<dbReference type="InterPro" id="IPR050406">
    <property type="entry name" value="FGGY_Carb_Kinase"/>
</dbReference>
<evidence type="ECO:0000256" key="1">
    <source>
        <dbReference type="ARBA" id="ARBA00009156"/>
    </source>
</evidence>
<dbReference type="InterPro" id="IPR018483">
    <property type="entry name" value="Carb_kinase_FGGY_CS"/>
</dbReference>
<dbReference type="EMBL" id="WJNG01000027">
    <property type="protein sequence ID" value="MRH45136.1"/>
    <property type="molecule type" value="Genomic_DNA"/>
</dbReference>
<dbReference type="InterPro" id="IPR018484">
    <property type="entry name" value="FGGY_N"/>
</dbReference>
<dbReference type="RefSeq" id="WP_153738730.1">
    <property type="nucleotide sequence ID" value="NZ_WJNG01000027.1"/>
</dbReference>
<evidence type="ECO:0000256" key="3">
    <source>
        <dbReference type="ARBA" id="ARBA00022777"/>
    </source>
</evidence>
<dbReference type="GO" id="GO:0005975">
    <property type="term" value="P:carbohydrate metabolic process"/>
    <property type="evidence" value="ECO:0007669"/>
    <property type="project" value="InterPro"/>
</dbReference>
<dbReference type="Pfam" id="PF00370">
    <property type="entry name" value="FGGY_N"/>
    <property type="match status" value="1"/>
</dbReference>
<sequence>MKELVIGLDMGTTSVKAVIFDLDGNLVEEAEKMITSFYPEPDWVEQDPIEIERQSLAAIKDVVAKAGVDKNELLGLGISCAMHSLICVDENNDPLSQMIIWADGRSSEQAEKLNKTIGKDIYMKTGTPIHPMSPMLKLLWMKETNYEPYRNAAFFMSMKEFLLQKWFGERVIDYSMASASGLMNVKKLEWDEEVLELVGVNVDQLSRIVPPTEILTGIDEAIAAEMNISLDLPFVIGAADGQLANLGNGAISPGEVAVSVGTSGAIRQFTNGAPINEKQETFTYAFTADTSIIGGATNNGGIALQWLKDLLEFDGSHDEFLADVENIEVGANGILFLPYVNGERAPLWNQKAKGNFFGLSIGHKKEHLARAVLEGITFNLYQIGKSLEEVAGKPERISVNGGLSKSPVWVQIMADVFGKEIHLSDTHHNAAWGAAWTALVGIDKVDSFEAIKENIPTGKIIQPNHSNHETYKAIYEKYEKISRDLSVYFN</sequence>
<feature type="domain" description="Carbohydrate kinase FGGY C-terminal" evidence="6">
    <location>
        <begin position="257"/>
        <end position="440"/>
    </location>
</feature>
<keyword evidence="2 4" id="KW-0808">Transferase</keyword>
<evidence type="ECO:0000259" key="6">
    <source>
        <dbReference type="Pfam" id="PF02782"/>
    </source>
</evidence>
<dbReference type="InterPro" id="IPR043129">
    <property type="entry name" value="ATPase_NBD"/>
</dbReference>
<reference evidence="7" key="1">
    <citation type="submission" date="2019-11" db="EMBL/GenBank/DDBJ databases">
        <authorList>
            <person name="Li J."/>
        </authorList>
    </citation>
    <scope>NUCLEOTIDE SEQUENCE</scope>
    <source>
        <strain evidence="7">B6B</strain>
    </source>
</reference>
<dbReference type="PANTHER" id="PTHR43095:SF2">
    <property type="entry name" value="GLUCONOKINASE"/>
    <property type="match status" value="1"/>
</dbReference>
<proteinExistence type="inferred from homology"/>
<dbReference type="OrthoDB" id="9805576at2"/>
<dbReference type="InterPro" id="IPR018485">
    <property type="entry name" value="FGGY_C"/>
</dbReference>
<evidence type="ECO:0000313" key="8">
    <source>
        <dbReference type="Proteomes" id="UP000799092"/>
    </source>
</evidence>
<evidence type="ECO:0000313" key="7">
    <source>
        <dbReference type="EMBL" id="MRH45136.1"/>
    </source>
</evidence>
<dbReference type="SUPFAM" id="SSF53067">
    <property type="entry name" value="Actin-like ATPase domain"/>
    <property type="match status" value="2"/>
</dbReference>
<protein>
    <submittedName>
        <fullName evidence="7">Gluconate kinase</fullName>
    </submittedName>
</protein>
<dbReference type="Gene3D" id="3.30.420.40">
    <property type="match status" value="2"/>
</dbReference>
<organism evidence="7 8">
    <name type="scientific">Aquibacillus halophilus</name>
    <dbReference type="NCBI Taxonomy" id="930132"/>
    <lineage>
        <taxon>Bacteria</taxon>
        <taxon>Bacillati</taxon>
        <taxon>Bacillota</taxon>
        <taxon>Bacilli</taxon>
        <taxon>Bacillales</taxon>
        <taxon>Bacillaceae</taxon>
        <taxon>Aquibacillus</taxon>
    </lineage>
</organism>
<dbReference type="Pfam" id="PF02782">
    <property type="entry name" value="FGGY_C"/>
    <property type="match status" value="1"/>
</dbReference>
<comment type="similarity">
    <text evidence="1 4">Belongs to the FGGY kinase family.</text>
</comment>
<dbReference type="PIRSF" id="PIRSF000538">
    <property type="entry name" value="GlpK"/>
    <property type="match status" value="1"/>
</dbReference>
<evidence type="ECO:0000259" key="5">
    <source>
        <dbReference type="Pfam" id="PF00370"/>
    </source>
</evidence>